<evidence type="ECO:0000313" key="3">
    <source>
        <dbReference type="Proteomes" id="UP001055439"/>
    </source>
</evidence>
<feature type="region of interest" description="Disordered" evidence="1">
    <location>
        <begin position="49"/>
        <end position="74"/>
    </location>
</feature>
<dbReference type="AlphaFoldDB" id="A0A9E7H5L2"/>
<dbReference type="Proteomes" id="UP001055439">
    <property type="component" value="Chromosome 8"/>
</dbReference>
<reference evidence="2" key="1">
    <citation type="submission" date="2022-05" db="EMBL/GenBank/DDBJ databases">
        <title>The Musa troglodytarum L. genome provides insights into the mechanism of non-climacteric behaviour and enrichment of carotenoids.</title>
        <authorList>
            <person name="Wang J."/>
        </authorList>
    </citation>
    <scope>NUCLEOTIDE SEQUENCE</scope>
    <source>
        <tissue evidence="2">Leaf</tissue>
    </source>
</reference>
<gene>
    <name evidence="2" type="ORF">MUK42_05810</name>
</gene>
<organism evidence="2 3">
    <name type="scientific">Musa troglodytarum</name>
    <name type="common">fe'i banana</name>
    <dbReference type="NCBI Taxonomy" id="320322"/>
    <lineage>
        <taxon>Eukaryota</taxon>
        <taxon>Viridiplantae</taxon>
        <taxon>Streptophyta</taxon>
        <taxon>Embryophyta</taxon>
        <taxon>Tracheophyta</taxon>
        <taxon>Spermatophyta</taxon>
        <taxon>Magnoliopsida</taxon>
        <taxon>Liliopsida</taxon>
        <taxon>Zingiberales</taxon>
        <taxon>Musaceae</taxon>
        <taxon>Musa</taxon>
    </lineage>
</organism>
<protein>
    <submittedName>
        <fullName evidence="2">Ubiquitin-binding WIYLD domain</fullName>
    </submittedName>
</protein>
<dbReference type="OrthoDB" id="1898570at2759"/>
<sequence length="115" mass="12883">MPASGGKNQGRSYGLRSFRQRCSGCIFHTDYVHYTCCTLELEEPVNWKDIPSTDPNQGLEHKVNGGSQPNLTAREVEPLSASSSGCHQNLSNQLISLRPRRLPCYGWISEDEDEE</sequence>
<evidence type="ECO:0000313" key="2">
    <source>
        <dbReference type="EMBL" id="URE28034.1"/>
    </source>
</evidence>
<keyword evidence="3" id="KW-1185">Reference proteome</keyword>
<accession>A0A9E7H5L2</accession>
<evidence type="ECO:0000256" key="1">
    <source>
        <dbReference type="SAM" id="MobiDB-lite"/>
    </source>
</evidence>
<proteinExistence type="predicted"/>
<dbReference type="EMBL" id="CP097510">
    <property type="protein sequence ID" value="URE28034.1"/>
    <property type="molecule type" value="Genomic_DNA"/>
</dbReference>
<name>A0A9E7H5L2_9LILI</name>